<proteinExistence type="predicted"/>
<dbReference type="AlphaFoldDB" id="A0A8J5KSQ9"/>
<dbReference type="EMBL" id="JACMSC010000014">
    <property type="protein sequence ID" value="KAG6491419.1"/>
    <property type="molecule type" value="Genomic_DNA"/>
</dbReference>
<protein>
    <submittedName>
        <fullName evidence="1">Uncharacterized protein</fullName>
    </submittedName>
</protein>
<sequence length="106" mass="11811">MAGSENNAGNKVKAISPLAQWRVKSLGAHDYRRSDDFMIGSWNWSVSLFVVNFSRCLSVENNNSVLSIRLISKPSCITEDKYPIAKIMIRAHCTGSTNSTNCHYAE</sequence>
<dbReference type="PANTHER" id="PTHR46672">
    <property type="entry name" value="OS08G0495500 PROTEIN-RELATED"/>
    <property type="match status" value="1"/>
</dbReference>
<name>A0A8J5KSQ9_ZINOF</name>
<evidence type="ECO:0000313" key="1">
    <source>
        <dbReference type="EMBL" id="KAG6491419.1"/>
    </source>
</evidence>
<accession>A0A8J5KSQ9</accession>
<reference evidence="1 2" key="1">
    <citation type="submission" date="2020-08" db="EMBL/GenBank/DDBJ databases">
        <title>Plant Genome Project.</title>
        <authorList>
            <person name="Zhang R.-G."/>
        </authorList>
    </citation>
    <scope>NUCLEOTIDE SEQUENCE [LARGE SCALE GENOMIC DNA]</scope>
    <source>
        <tissue evidence="1">Rhizome</tissue>
    </source>
</reference>
<dbReference type="PANTHER" id="PTHR46672:SF1">
    <property type="entry name" value="OS08G0103600 PROTEIN"/>
    <property type="match status" value="1"/>
</dbReference>
<evidence type="ECO:0000313" key="2">
    <source>
        <dbReference type="Proteomes" id="UP000734854"/>
    </source>
</evidence>
<comment type="caution">
    <text evidence="1">The sequence shown here is derived from an EMBL/GenBank/DDBJ whole genome shotgun (WGS) entry which is preliminary data.</text>
</comment>
<organism evidence="1 2">
    <name type="scientific">Zingiber officinale</name>
    <name type="common">Ginger</name>
    <name type="synonym">Amomum zingiber</name>
    <dbReference type="NCBI Taxonomy" id="94328"/>
    <lineage>
        <taxon>Eukaryota</taxon>
        <taxon>Viridiplantae</taxon>
        <taxon>Streptophyta</taxon>
        <taxon>Embryophyta</taxon>
        <taxon>Tracheophyta</taxon>
        <taxon>Spermatophyta</taxon>
        <taxon>Magnoliopsida</taxon>
        <taxon>Liliopsida</taxon>
        <taxon>Zingiberales</taxon>
        <taxon>Zingiberaceae</taxon>
        <taxon>Zingiber</taxon>
    </lineage>
</organism>
<dbReference type="InterPro" id="IPR044714">
    <property type="entry name" value="AtSIBP1-like"/>
</dbReference>
<dbReference type="Proteomes" id="UP000734854">
    <property type="component" value="Unassembled WGS sequence"/>
</dbReference>
<keyword evidence="2" id="KW-1185">Reference proteome</keyword>
<gene>
    <name evidence="1" type="ORF">ZIOFF_052761</name>
</gene>